<keyword evidence="3" id="KW-0285">Flavoprotein</keyword>
<dbReference type="Pfam" id="PF00881">
    <property type="entry name" value="Nitroreductase"/>
    <property type="match status" value="1"/>
</dbReference>
<reference evidence="9" key="1">
    <citation type="submission" date="2020-05" db="UniProtKB">
        <authorList>
            <consortium name="EnsemblMetazoa"/>
        </authorList>
    </citation>
    <scope>IDENTIFICATION</scope>
    <source>
        <strain evidence="9">Jacobina</strain>
    </source>
</reference>
<keyword evidence="7" id="KW-0812">Transmembrane</keyword>
<keyword evidence="7" id="KW-0472">Membrane</keyword>
<dbReference type="CDD" id="cd02144">
    <property type="entry name" value="iodotyrosine_dehalogenase"/>
    <property type="match status" value="1"/>
</dbReference>
<dbReference type="EMBL" id="AJWK01010200">
    <property type="status" value="NOT_ANNOTATED_CDS"/>
    <property type="molecule type" value="Genomic_DNA"/>
</dbReference>
<accession>A0A1B0CFN3</accession>
<evidence type="ECO:0000256" key="5">
    <source>
        <dbReference type="ARBA" id="ARBA00023002"/>
    </source>
</evidence>
<evidence type="ECO:0000256" key="3">
    <source>
        <dbReference type="ARBA" id="ARBA00022630"/>
    </source>
</evidence>
<dbReference type="GO" id="GO:0140616">
    <property type="term" value="F:iodotyrosine deiodinase activity"/>
    <property type="evidence" value="ECO:0007669"/>
    <property type="project" value="UniProtKB-ARBA"/>
</dbReference>
<keyword evidence="10" id="KW-1185">Reference proteome</keyword>
<feature type="domain" description="Nitroreductase" evidence="8">
    <location>
        <begin position="110"/>
        <end position="278"/>
    </location>
</feature>
<dbReference type="AlphaFoldDB" id="A0A1B0CFN3"/>
<dbReference type="VEuPathDB" id="VectorBase:LLOJ003154"/>
<dbReference type="SUPFAM" id="SSF55469">
    <property type="entry name" value="FMN-dependent nitroreductase-like"/>
    <property type="match status" value="1"/>
</dbReference>
<organism evidence="9 10">
    <name type="scientific">Lutzomyia longipalpis</name>
    <name type="common">Sand fly</name>
    <dbReference type="NCBI Taxonomy" id="7200"/>
    <lineage>
        <taxon>Eukaryota</taxon>
        <taxon>Metazoa</taxon>
        <taxon>Ecdysozoa</taxon>
        <taxon>Arthropoda</taxon>
        <taxon>Hexapoda</taxon>
        <taxon>Insecta</taxon>
        <taxon>Pterygota</taxon>
        <taxon>Neoptera</taxon>
        <taxon>Endopterygota</taxon>
        <taxon>Diptera</taxon>
        <taxon>Nematocera</taxon>
        <taxon>Psychodoidea</taxon>
        <taxon>Psychodidae</taxon>
        <taxon>Lutzomyia</taxon>
        <taxon>Lutzomyia</taxon>
    </lineage>
</organism>
<protein>
    <recommendedName>
        <fullName evidence="8">Nitroreductase domain-containing protein</fullName>
    </recommendedName>
</protein>
<keyword evidence="5" id="KW-0560">Oxidoreductase</keyword>
<dbReference type="InterPro" id="IPR000415">
    <property type="entry name" value="Nitroreductase-like"/>
</dbReference>
<evidence type="ECO:0000256" key="6">
    <source>
        <dbReference type="SAM" id="MobiDB-lite"/>
    </source>
</evidence>
<dbReference type="FunFam" id="3.40.109.10:FF:000004">
    <property type="entry name" value="Iodotyrosine deiodinase 1"/>
    <property type="match status" value="1"/>
</dbReference>
<keyword evidence="4" id="KW-0288">FMN</keyword>
<dbReference type="EnsemblMetazoa" id="LLOJ003154-RA">
    <property type="protein sequence ID" value="LLOJ003154-PA"/>
    <property type="gene ID" value="LLOJ003154"/>
</dbReference>
<dbReference type="InterPro" id="IPR029479">
    <property type="entry name" value="Nitroreductase"/>
</dbReference>
<evidence type="ECO:0000256" key="4">
    <source>
        <dbReference type="ARBA" id="ARBA00022643"/>
    </source>
</evidence>
<keyword evidence="7" id="KW-1133">Transmembrane helix</keyword>
<dbReference type="Proteomes" id="UP000092461">
    <property type="component" value="Unassembled WGS sequence"/>
</dbReference>
<dbReference type="PANTHER" id="PTHR23026">
    <property type="entry name" value="NADPH NITROREDUCTASE"/>
    <property type="match status" value="1"/>
</dbReference>
<dbReference type="GO" id="GO:0006570">
    <property type="term" value="P:tyrosine metabolic process"/>
    <property type="evidence" value="ECO:0007669"/>
    <property type="project" value="TreeGrafter"/>
</dbReference>
<evidence type="ECO:0000256" key="2">
    <source>
        <dbReference type="ARBA" id="ARBA00007118"/>
    </source>
</evidence>
<comment type="similarity">
    <text evidence="2">Belongs to the nitroreductase family.</text>
</comment>
<proteinExistence type="inferred from homology"/>
<evidence type="ECO:0000256" key="7">
    <source>
        <dbReference type="SAM" id="Phobius"/>
    </source>
</evidence>
<evidence type="ECO:0000256" key="1">
    <source>
        <dbReference type="ARBA" id="ARBA00001917"/>
    </source>
</evidence>
<sequence>MDLFGQKNIIIEYWQFFLPLVTIGISLILLNLNRKPDPRESSKPTSKPGAREERDLDPSEIESQKSAREDSNYDEDALTAALEGVAHKPYPGIKVTFPGGVEKFYEMVNDRRSVRKYSKRPVDWKLVEKCIHSAGTGPSGAHTEPWTFCVISDSEIKQQIREIIENEEYTNYAQRMSRQWTTDLQPLRTNYVKEYLTDAPYLVLVFKQAYSMREDGKKKQHYYNEISTAISVGILLCAFQSAGLNSLVTTPLNCGPALRNLLQRPASEKLLVLLPVGYAADDCEIPDLHRKPVEEILVKY</sequence>
<feature type="region of interest" description="Disordered" evidence="6">
    <location>
        <begin position="36"/>
        <end position="74"/>
    </location>
</feature>
<dbReference type="Gene3D" id="3.40.109.10">
    <property type="entry name" value="NADH Oxidase"/>
    <property type="match status" value="1"/>
</dbReference>
<dbReference type="VEuPathDB" id="VectorBase:LLONM1_009334"/>
<feature type="transmembrane region" description="Helical" evidence="7">
    <location>
        <begin position="13"/>
        <end position="32"/>
    </location>
</feature>
<dbReference type="GO" id="GO:0032553">
    <property type="term" value="F:ribonucleotide binding"/>
    <property type="evidence" value="ECO:0007669"/>
    <property type="project" value="UniProtKB-ARBA"/>
</dbReference>
<feature type="compositionally biased region" description="Basic and acidic residues" evidence="6">
    <location>
        <begin position="49"/>
        <end position="71"/>
    </location>
</feature>
<evidence type="ECO:0000313" key="10">
    <source>
        <dbReference type="Proteomes" id="UP000092461"/>
    </source>
</evidence>
<name>A0A1B0CFN3_LUTLO</name>
<dbReference type="GO" id="GO:0005886">
    <property type="term" value="C:plasma membrane"/>
    <property type="evidence" value="ECO:0007669"/>
    <property type="project" value="TreeGrafter"/>
</dbReference>
<comment type="cofactor">
    <cofactor evidence="1">
        <name>FMN</name>
        <dbReference type="ChEBI" id="CHEBI:58210"/>
    </cofactor>
</comment>
<feature type="transmembrane region" description="Helical" evidence="7">
    <location>
        <begin position="222"/>
        <end position="242"/>
    </location>
</feature>
<evidence type="ECO:0000313" key="9">
    <source>
        <dbReference type="EnsemblMetazoa" id="LLOJ003154-PA"/>
    </source>
</evidence>
<dbReference type="PANTHER" id="PTHR23026:SF90">
    <property type="entry name" value="IODOTYROSINE DEIODINASE 1"/>
    <property type="match status" value="1"/>
</dbReference>
<dbReference type="InterPro" id="IPR050627">
    <property type="entry name" value="Nitroreductase/BluB"/>
</dbReference>
<evidence type="ECO:0000259" key="8">
    <source>
        <dbReference type="Pfam" id="PF00881"/>
    </source>
</evidence>